<evidence type="ECO:0000313" key="2">
    <source>
        <dbReference type="Proteomes" id="UP001418444"/>
    </source>
</evidence>
<name>A0ABP7PBT9_9ACTN</name>
<proteinExistence type="predicted"/>
<comment type="caution">
    <text evidence="1">The sequence shown here is derived from an EMBL/GenBank/DDBJ whole genome shotgun (WGS) entry which is preliminary data.</text>
</comment>
<gene>
    <name evidence="1" type="ORF">GCM10022231_24180</name>
</gene>
<evidence type="ECO:0000313" key="1">
    <source>
        <dbReference type="EMBL" id="GAA3963073.1"/>
    </source>
</evidence>
<dbReference type="RefSeq" id="WP_344784047.1">
    <property type="nucleotide sequence ID" value="NZ_BAAAZW010000006.1"/>
</dbReference>
<reference evidence="2" key="1">
    <citation type="journal article" date="2019" name="Int. J. Syst. Evol. Microbiol.">
        <title>The Global Catalogue of Microorganisms (GCM) 10K type strain sequencing project: providing services to taxonomists for standard genome sequencing and annotation.</title>
        <authorList>
            <consortium name="The Broad Institute Genomics Platform"/>
            <consortium name="The Broad Institute Genome Sequencing Center for Infectious Disease"/>
            <person name="Wu L."/>
            <person name="Ma J."/>
        </authorList>
    </citation>
    <scope>NUCLEOTIDE SEQUENCE [LARGE SCALE GENOMIC DNA]</scope>
    <source>
        <strain evidence="2">JCM 16923</strain>
    </source>
</reference>
<organism evidence="1 2">
    <name type="scientific">Gordonia caeni</name>
    <dbReference type="NCBI Taxonomy" id="1007097"/>
    <lineage>
        <taxon>Bacteria</taxon>
        <taxon>Bacillati</taxon>
        <taxon>Actinomycetota</taxon>
        <taxon>Actinomycetes</taxon>
        <taxon>Mycobacteriales</taxon>
        <taxon>Gordoniaceae</taxon>
        <taxon>Gordonia</taxon>
    </lineage>
</organism>
<protein>
    <recommendedName>
        <fullName evidence="3">Phage tail protein</fullName>
    </recommendedName>
</protein>
<keyword evidence="2" id="KW-1185">Reference proteome</keyword>
<dbReference type="EMBL" id="BAAAZW010000006">
    <property type="protein sequence ID" value="GAA3963073.1"/>
    <property type="molecule type" value="Genomic_DNA"/>
</dbReference>
<accession>A0ABP7PBT9</accession>
<dbReference type="NCBIfam" id="NF047353">
    <property type="entry name" value="tube_lmo2291"/>
    <property type="match status" value="1"/>
</dbReference>
<dbReference type="Proteomes" id="UP001418444">
    <property type="component" value="Unassembled WGS sequence"/>
</dbReference>
<sequence>MPVLTPPDGGLLDTIPAGLYAAQVLPKGVDLATADDDDWVFVQGFKKFDPQFDPQSEDDSDITMGGWASEAGTSNGLKIAVEGLYKGASSSSTFTPDPGLSEVIEAGEGIGDVDMVRPFRFWRTDAINEAYQGRFLCKVKKEGGDPKELQKFSGELICKGKPTKISKPEAPTGP</sequence>
<evidence type="ECO:0008006" key="3">
    <source>
        <dbReference type="Google" id="ProtNLM"/>
    </source>
</evidence>